<dbReference type="EMBL" id="AUVB01000023">
    <property type="protein sequence ID" value="KGE04624.1"/>
    <property type="molecule type" value="Genomic_DNA"/>
</dbReference>
<gene>
    <name evidence="1" type="ORF">HRUBRA_00783</name>
</gene>
<keyword evidence="2" id="KW-1185">Reference proteome</keyword>
<accession>A0A095X193</accession>
<dbReference type="HOGENOM" id="CLU_3234373_0_0_6"/>
<evidence type="ECO:0000313" key="1">
    <source>
        <dbReference type="EMBL" id="KGE04624.1"/>
    </source>
</evidence>
<proteinExistence type="predicted"/>
<dbReference type="AlphaFoldDB" id="A0A095X193"/>
<dbReference type="STRING" id="1265313.HRUBRA_00783"/>
<reference evidence="1 2" key="1">
    <citation type="journal article" date="2014" name="Genome Announc.">
        <title>Genome Sequence of Gammaproteobacterial Pseudohaliea rubra Type Strain DSM 19751, Isolated from Coastal Seawater of the Mediterranean Sea.</title>
        <authorList>
            <person name="Spring S."/>
            <person name="Fiebig A."/>
            <person name="Riedel T."/>
            <person name="Goker M."/>
            <person name="Klenk H.P."/>
        </authorList>
    </citation>
    <scope>NUCLEOTIDE SEQUENCE [LARGE SCALE GENOMIC DNA]</scope>
    <source>
        <strain evidence="1 2">DSM 19751</strain>
    </source>
</reference>
<dbReference type="Proteomes" id="UP000029640">
    <property type="component" value="Unassembled WGS sequence"/>
</dbReference>
<sequence>MMKAANRQSVDSERRCFCFFTVNTGNTACLGTTVTPVAKLSRS</sequence>
<evidence type="ECO:0000313" key="2">
    <source>
        <dbReference type="Proteomes" id="UP000029640"/>
    </source>
</evidence>
<comment type="caution">
    <text evidence="1">The sequence shown here is derived from an EMBL/GenBank/DDBJ whole genome shotgun (WGS) entry which is preliminary data.</text>
</comment>
<organism evidence="1 2">
    <name type="scientific">Pseudohaliea rubra DSM 19751</name>
    <dbReference type="NCBI Taxonomy" id="1265313"/>
    <lineage>
        <taxon>Bacteria</taxon>
        <taxon>Pseudomonadati</taxon>
        <taxon>Pseudomonadota</taxon>
        <taxon>Gammaproteobacteria</taxon>
        <taxon>Cellvibrionales</taxon>
        <taxon>Halieaceae</taxon>
        <taxon>Pseudohaliea</taxon>
    </lineage>
</organism>
<protein>
    <submittedName>
        <fullName evidence="1">Uncharacterized protein</fullName>
    </submittedName>
</protein>
<name>A0A095X193_9GAMM</name>